<dbReference type="Proteomes" id="UP000193380">
    <property type="component" value="Unassembled WGS sequence"/>
</dbReference>
<accession>A0A060XSN0</accession>
<evidence type="ECO:0000256" key="1">
    <source>
        <dbReference type="SAM" id="MobiDB-lite"/>
    </source>
</evidence>
<dbReference type="Pfam" id="PF15472">
    <property type="entry name" value="DUF4638"/>
    <property type="match status" value="1"/>
</dbReference>
<dbReference type="PaxDb" id="8022-A0A060XSN0"/>
<sequence length="328" mass="37010">MPRSNHGDVHPRGRTPPVTLDWIDGKNVKLLRVANHKEAFRFKKLNQALSRMESLHKNFWLQEERRVKQNLRRLTSVSPTFRSQTLFQISSDNSRAELSGGGSRVQLPTCPPSHASREDCSSCSLNSPLFRIPQSTAAPSPRTSHRSLILPLTINRDTMSPHHLWPRDTLSENPSSSRGGMRYGGLTPRPSQHPSTLSLTPSTLSLDGSTTLLLPTPSLLALLPPQLSPELHGLQEAVLGFPLLQKRVRELITRARATEQERQDRRNLTLRPLEALRCRYLRLSESNIRTLLQQCKDSGIDVDIHPHMKDSDIDISKLFKDSRPPSPR</sequence>
<gene>
    <name evidence="2" type="ORF">GSONMT00035740001</name>
</gene>
<evidence type="ECO:0000313" key="3">
    <source>
        <dbReference type="Proteomes" id="UP000193380"/>
    </source>
</evidence>
<organism evidence="2 3">
    <name type="scientific">Oncorhynchus mykiss</name>
    <name type="common">Rainbow trout</name>
    <name type="synonym">Salmo gairdneri</name>
    <dbReference type="NCBI Taxonomy" id="8022"/>
    <lineage>
        <taxon>Eukaryota</taxon>
        <taxon>Metazoa</taxon>
        <taxon>Chordata</taxon>
        <taxon>Craniata</taxon>
        <taxon>Vertebrata</taxon>
        <taxon>Euteleostomi</taxon>
        <taxon>Actinopterygii</taxon>
        <taxon>Neopterygii</taxon>
        <taxon>Teleostei</taxon>
        <taxon>Protacanthopterygii</taxon>
        <taxon>Salmoniformes</taxon>
        <taxon>Salmonidae</taxon>
        <taxon>Salmoninae</taxon>
        <taxon>Oncorhynchus</taxon>
    </lineage>
</organism>
<feature type="region of interest" description="Disordered" evidence="1">
    <location>
        <begin position="163"/>
        <end position="198"/>
    </location>
</feature>
<dbReference type="EMBL" id="FR906018">
    <property type="protein sequence ID" value="CDQ82663.1"/>
    <property type="molecule type" value="Genomic_DNA"/>
</dbReference>
<reference evidence="2" key="2">
    <citation type="submission" date="2014-03" db="EMBL/GenBank/DDBJ databases">
        <authorList>
            <person name="Genoscope - CEA"/>
        </authorList>
    </citation>
    <scope>NUCLEOTIDE SEQUENCE</scope>
</reference>
<protein>
    <submittedName>
        <fullName evidence="2">Uncharacterized protein</fullName>
    </submittedName>
</protein>
<dbReference type="PANTHER" id="PTHR35679">
    <property type="entry name" value="RIKEN CDNA 4933402J07 GENE"/>
    <property type="match status" value="1"/>
</dbReference>
<dbReference type="AlphaFoldDB" id="A0A060XSN0"/>
<evidence type="ECO:0000313" key="2">
    <source>
        <dbReference type="EMBL" id="CDQ82663.1"/>
    </source>
</evidence>
<dbReference type="PANTHER" id="PTHR35679:SF1">
    <property type="entry name" value="RIKEN CDNA 4933402J07 GENE"/>
    <property type="match status" value="1"/>
</dbReference>
<dbReference type="STRING" id="8022.A0A060XSN0"/>
<proteinExistence type="predicted"/>
<feature type="region of interest" description="Disordered" evidence="1">
    <location>
        <begin position="92"/>
        <end position="113"/>
    </location>
</feature>
<dbReference type="InterPro" id="IPR029171">
    <property type="entry name" value="DUF4638"/>
</dbReference>
<reference evidence="2" key="1">
    <citation type="journal article" date="2014" name="Nat. Commun.">
        <title>The rainbow trout genome provides novel insights into evolution after whole-genome duplication in vertebrates.</title>
        <authorList>
            <person name="Berthelot C."/>
            <person name="Brunet F."/>
            <person name="Chalopin D."/>
            <person name="Juanchich A."/>
            <person name="Bernard M."/>
            <person name="Noel B."/>
            <person name="Bento P."/>
            <person name="Da Silva C."/>
            <person name="Labadie K."/>
            <person name="Alberti A."/>
            <person name="Aury J.M."/>
            <person name="Louis A."/>
            <person name="Dehais P."/>
            <person name="Bardou P."/>
            <person name="Montfort J."/>
            <person name="Klopp C."/>
            <person name="Cabau C."/>
            <person name="Gaspin C."/>
            <person name="Thorgaard G.H."/>
            <person name="Boussaha M."/>
            <person name="Quillet E."/>
            <person name="Guyomard R."/>
            <person name="Galiana D."/>
            <person name="Bobe J."/>
            <person name="Volff J.N."/>
            <person name="Genet C."/>
            <person name="Wincker P."/>
            <person name="Jaillon O."/>
            <person name="Roest Crollius H."/>
            <person name="Guiguen Y."/>
        </authorList>
    </citation>
    <scope>NUCLEOTIDE SEQUENCE [LARGE SCALE GENOMIC DNA]</scope>
</reference>
<name>A0A060XSN0_ONCMY</name>